<dbReference type="GO" id="GO:0005737">
    <property type="term" value="C:cytoplasm"/>
    <property type="evidence" value="ECO:0007669"/>
    <property type="project" value="UniProtKB-SubCell"/>
</dbReference>
<dbReference type="PANTHER" id="PTHR31250:SF10">
    <property type="entry name" value="IQ DOMAIN-CONTAINING PROTEIN IQM3"/>
    <property type="match status" value="1"/>
</dbReference>
<gene>
    <name evidence="6" type="ORF">FH972_016570</name>
</gene>
<evidence type="ECO:0008006" key="8">
    <source>
        <dbReference type="Google" id="ProtNLM"/>
    </source>
</evidence>
<evidence type="ECO:0000313" key="7">
    <source>
        <dbReference type="Proteomes" id="UP000327013"/>
    </source>
</evidence>
<dbReference type="GO" id="GO:0005634">
    <property type="term" value="C:nucleus"/>
    <property type="evidence" value="ECO:0007669"/>
    <property type="project" value="UniProtKB-SubCell"/>
</dbReference>
<evidence type="ECO:0000256" key="3">
    <source>
        <dbReference type="ARBA" id="ARBA00022490"/>
    </source>
</evidence>
<protein>
    <recommendedName>
        <fullName evidence="8">IQ domain-containing protein IQM3</fullName>
    </recommendedName>
</protein>
<sequence length="564" mass="62313">MEVHPQTVSTFELQSKSPPFPSYPLDELDISSSSDLVSHDAFRSPDTPESPSMGTQKPDGSDSQNVLVEPPPPKDGSHECDGYGGYDDEPLKTDMESTLPVDPTGKPCDSETEAPGGASSERAAVKVQKVYRSYRTRRRLADSAVVAEELWWQAIDYARLNHSTISFFNFSKPESLASKWSRVCLNASKVGKGLSKDAKAQQLAFQHWIEAIDPRHRYGHSLHVYYEEWCKADAGQPFFYWLDVGDGKDLDLPHCPRPKLRQQSIKYLGPQEREYYEYEVVEGKIIHKQTRDPLDTIRGSEGVKWIFVMSTSKKLYAGRKKKGVFHHSSFLAGGATVAAGRLVAERGIFKSISPYSGHYRPTEDRLDSFLSLLKENGVNLDEVKIYKANEDSDSYDESKLNGGGASNSETQKLESPDKEEKTPSSESTEVPQTEAKNNYQRTLSGGLQSPRAEVPKSAILQRINSKKALKSYQLGNQLSLKWSTGAGPRIGCVADYPVELRVQAMEFTNLSPRFPPTPSSFRRMAGLASPISSPTTLAGLASPTASPTTHPGSDINKGDGTHDD</sequence>
<accession>A0A5N6RHJ4</accession>
<evidence type="ECO:0000256" key="5">
    <source>
        <dbReference type="SAM" id="MobiDB-lite"/>
    </source>
</evidence>
<feature type="region of interest" description="Disordered" evidence="5">
    <location>
        <begin position="1"/>
        <end position="122"/>
    </location>
</feature>
<reference evidence="6 7" key="1">
    <citation type="submission" date="2019-06" db="EMBL/GenBank/DDBJ databases">
        <title>A chromosomal-level reference genome of Carpinus fangiana (Coryloideae, Betulaceae).</title>
        <authorList>
            <person name="Yang X."/>
            <person name="Wang Z."/>
            <person name="Zhang L."/>
            <person name="Hao G."/>
            <person name="Liu J."/>
            <person name="Yang Y."/>
        </authorList>
    </citation>
    <scope>NUCLEOTIDE SEQUENCE [LARGE SCALE GENOMIC DNA]</scope>
    <source>
        <strain evidence="6">Cfa_2016G</strain>
        <tissue evidence="6">Leaf</tissue>
    </source>
</reference>
<comment type="subcellular location">
    <subcellularLocation>
        <location evidence="2">Cytoplasm</location>
    </subcellularLocation>
    <subcellularLocation>
        <location evidence="1">Nucleus</location>
    </subcellularLocation>
</comment>
<feature type="compositionally biased region" description="Polar residues" evidence="5">
    <location>
        <begin position="1"/>
        <end position="17"/>
    </location>
</feature>
<dbReference type="InterPro" id="IPR044159">
    <property type="entry name" value="IQM"/>
</dbReference>
<evidence type="ECO:0000313" key="6">
    <source>
        <dbReference type="EMBL" id="KAE8098513.1"/>
    </source>
</evidence>
<keyword evidence="4" id="KW-0539">Nucleus</keyword>
<feature type="region of interest" description="Disordered" evidence="5">
    <location>
        <begin position="391"/>
        <end position="437"/>
    </location>
</feature>
<feature type="compositionally biased region" description="Basic and acidic residues" evidence="5">
    <location>
        <begin position="411"/>
        <end position="423"/>
    </location>
</feature>
<evidence type="ECO:0000256" key="4">
    <source>
        <dbReference type="ARBA" id="ARBA00023242"/>
    </source>
</evidence>
<dbReference type="Proteomes" id="UP000327013">
    <property type="component" value="Chromosome 7"/>
</dbReference>
<proteinExistence type="predicted"/>
<dbReference type="EMBL" id="CM017327">
    <property type="protein sequence ID" value="KAE8098513.1"/>
    <property type="molecule type" value="Genomic_DNA"/>
</dbReference>
<dbReference type="PANTHER" id="PTHR31250">
    <property type="entry name" value="IQ DOMAIN-CONTAINING PROTEIN IQM3"/>
    <property type="match status" value="1"/>
</dbReference>
<dbReference type="CDD" id="cd23767">
    <property type="entry name" value="IQCD"/>
    <property type="match status" value="1"/>
</dbReference>
<keyword evidence="3" id="KW-0963">Cytoplasm</keyword>
<dbReference type="AlphaFoldDB" id="A0A5N6RHJ4"/>
<name>A0A5N6RHJ4_9ROSI</name>
<dbReference type="OrthoDB" id="7344096at2759"/>
<evidence type="ECO:0000256" key="2">
    <source>
        <dbReference type="ARBA" id="ARBA00004496"/>
    </source>
</evidence>
<keyword evidence="7" id="KW-1185">Reference proteome</keyword>
<organism evidence="6 7">
    <name type="scientific">Carpinus fangiana</name>
    <dbReference type="NCBI Taxonomy" id="176857"/>
    <lineage>
        <taxon>Eukaryota</taxon>
        <taxon>Viridiplantae</taxon>
        <taxon>Streptophyta</taxon>
        <taxon>Embryophyta</taxon>
        <taxon>Tracheophyta</taxon>
        <taxon>Spermatophyta</taxon>
        <taxon>Magnoliopsida</taxon>
        <taxon>eudicotyledons</taxon>
        <taxon>Gunneridae</taxon>
        <taxon>Pentapetalae</taxon>
        <taxon>rosids</taxon>
        <taxon>fabids</taxon>
        <taxon>Fagales</taxon>
        <taxon>Betulaceae</taxon>
        <taxon>Carpinus</taxon>
    </lineage>
</organism>
<evidence type="ECO:0000256" key="1">
    <source>
        <dbReference type="ARBA" id="ARBA00004123"/>
    </source>
</evidence>
<dbReference type="PROSITE" id="PS50096">
    <property type="entry name" value="IQ"/>
    <property type="match status" value="1"/>
</dbReference>
<feature type="region of interest" description="Disordered" evidence="5">
    <location>
        <begin position="521"/>
        <end position="564"/>
    </location>
</feature>